<reference evidence="1" key="1">
    <citation type="submission" date="2019-08" db="EMBL/GenBank/DDBJ databases">
        <title>The genome of the North American firefly Photinus pyralis.</title>
        <authorList>
            <consortium name="Photinus pyralis genome working group"/>
            <person name="Fallon T.R."/>
            <person name="Sander Lower S.E."/>
            <person name="Weng J.-K."/>
        </authorList>
    </citation>
    <scope>NUCLEOTIDE SEQUENCE</scope>
    <source>
        <strain evidence="1">TRF0915ILg1</strain>
        <tissue evidence="1">Whole body</tissue>
    </source>
</reference>
<accession>A0A8K0C916</accession>
<protein>
    <submittedName>
        <fullName evidence="1">Uncharacterized protein</fullName>
    </submittedName>
</protein>
<gene>
    <name evidence="1" type="ORF">ILUMI_23375</name>
</gene>
<dbReference type="AlphaFoldDB" id="A0A8K0C916"/>
<evidence type="ECO:0000313" key="1">
    <source>
        <dbReference type="EMBL" id="KAF2882863.1"/>
    </source>
</evidence>
<evidence type="ECO:0000313" key="2">
    <source>
        <dbReference type="Proteomes" id="UP000801492"/>
    </source>
</evidence>
<proteinExistence type="predicted"/>
<dbReference type="Proteomes" id="UP000801492">
    <property type="component" value="Unassembled WGS sequence"/>
</dbReference>
<comment type="caution">
    <text evidence="1">The sequence shown here is derived from an EMBL/GenBank/DDBJ whole genome shotgun (WGS) entry which is preliminary data.</text>
</comment>
<dbReference type="OrthoDB" id="6763911at2759"/>
<sequence>MDWKCAVRKRARIIKASAGQTGGGPPEKPLTNLEDTLLSLLERVAVEGMADTSELGVVDIDYKKYHLPLHTYYCRPQTLQILCILFSFLYYIQ</sequence>
<keyword evidence="2" id="KW-1185">Reference proteome</keyword>
<organism evidence="1 2">
    <name type="scientific">Ignelater luminosus</name>
    <name type="common">Cucubano</name>
    <name type="synonym">Pyrophorus luminosus</name>
    <dbReference type="NCBI Taxonomy" id="2038154"/>
    <lineage>
        <taxon>Eukaryota</taxon>
        <taxon>Metazoa</taxon>
        <taxon>Ecdysozoa</taxon>
        <taxon>Arthropoda</taxon>
        <taxon>Hexapoda</taxon>
        <taxon>Insecta</taxon>
        <taxon>Pterygota</taxon>
        <taxon>Neoptera</taxon>
        <taxon>Endopterygota</taxon>
        <taxon>Coleoptera</taxon>
        <taxon>Polyphaga</taxon>
        <taxon>Elateriformia</taxon>
        <taxon>Elateroidea</taxon>
        <taxon>Elateridae</taxon>
        <taxon>Agrypninae</taxon>
        <taxon>Pyrophorini</taxon>
        <taxon>Ignelater</taxon>
    </lineage>
</organism>
<dbReference type="EMBL" id="VTPC01090587">
    <property type="protein sequence ID" value="KAF2882863.1"/>
    <property type="molecule type" value="Genomic_DNA"/>
</dbReference>
<name>A0A8K0C916_IGNLU</name>